<protein>
    <submittedName>
        <fullName evidence="1">Uncharacterized protein</fullName>
    </submittedName>
</protein>
<accession>A0A1M4WF72</accession>
<proteinExistence type="predicted"/>
<dbReference type="Proteomes" id="UP000184480">
    <property type="component" value="Unassembled WGS sequence"/>
</dbReference>
<organism evidence="1 2">
    <name type="scientific">Dysgonomonas macrotermitis</name>
    <dbReference type="NCBI Taxonomy" id="1346286"/>
    <lineage>
        <taxon>Bacteria</taxon>
        <taxon>Pseudomonadati</taxon>
        <taxon>Bacteroidota</taxon>
        <taxon>Bacteroidia</taxon>
        <taxon>Bacteroidales</taxon>
        <taxon>Dysgonomonadaceae</taxon>
        <taxon>Dysgonomonas</taxon>
    </lineage>
</organism>
<dbReference type="STRING" id="1346286.SAMN05444362_102211"/>
<dbReference type="RefSeq" id="WP_062176461.1">
    <property type="nucleotide sequence ID" value="NZ_BBXL01000002.1"/>
</dbReference>
<evidence type="ECO:0000313" key="1">
    <source>
        <dbReference type="EMBL" id="SHE79827.1"/>
    </source>
</evidence>
<dbReference type="AlphaFoldDB" id="A0A1M4WF72"/>
<gene>
    <name evidence="1" type="ORF">SAMN05444362_102211</name>
</gene>
<sequence>MNKILSMLLAISYGWVAAYGQIGINTEFPLRVFHVDGAGDNTSSNPSEAEQLNDVVVTSAGNLGIGTLTPVTKVDLKNDPISSVSSLRIQDKLGAYPNKVLESGTDGIAFWAEQPPSITKTYAAVPAQKFITRVRTRLVTDSDMVIPQNGKYLLTLRWWSYYRWTNSPSKKVSIYVYVLKRGITGDLDQIEYYLLASQNQVISFTTSLYLGDCTAGEIVDIEIYPSIGGSGGDGQTQYELYGNATRPDLIPQVILYSI</sequence>
<keyword evidence="2" id="KW-1185">Reference proteome</keyword>
<name>A0A1M4WF72_9BACT</name>
<evidence type="ECO:0000313" key="2">
    <source>
        <dbReference type="Proteomes" id="UP000184480"/>
    </source>
</evidence>
<dbReference type="OrthoDB" id="1240046at2"/>
<dbReference type="EMBL" id="FQUC01000002">
    <property type="protein sequence ID" value="SHE79827.1"/>
    <property type="molecule type" value="Genomic_DNA"/>
</dbReference>
<reference evidence="2" key="1">
    <citation type="submission" date="2016-11" db="EMBL/GenBank/DDBJ databases">
        <authorList>
            <person name="Varghese N."/>
            <person name="Submissions S."/>
        </authorList>
    </citation>
    <scope>NUCLEOTIDE SEQUENCE [LARGE SCALE GENOMIC DNA]</scope>
    <source>
        <strain evidence="2">DSM 27370</strain>
    </source>
</reference>